<dbReference type="Proteomes" id="UP000252558">
    <property type="component" value="Unassembled WGS sequence"/>
</dbReference>
<sequence length="131" mass="15053">MIISCTLLLSWFAAADSWMPLSYAEQPTRGFNRLISESEAKQENWVKDSEQVALHYLGNPDELEILQQQGDGKQLELTVRQPLDRAGVESALYLLQLKKTAQGTWQLQNARMAWRCKNSSNFDTRRCQANY</sequence>
<protein>
    <submittedName>
        <fullName evidence="1">Uncharacterized protein</fullName>
    </submittedName>
</protein>
<reference evidence="1 2" key="1">
    <citation type="submission" date="2018-07" db="EMBL/GenBank/DDBJ databases">
        <title>Corallincola holothuriorum sp. nov., a new facultative anaerobe isolated from sea cucumber Apostichopus japonicus.</title>
        <authorList>
            <person name="Xia H."/>
        </authorList>
    </citation>
    <scope>NUCLEOTIDE SEQUENCE [LARGE SCALE GENOMIC DNA]</scope>
    <source>
        <strain evidence="1 2">C4</strain>
    </source>
</reference>
<name>A0A368NM14_9GAMM</name>
<accession>A0A368NM14</accession>
<dbReference type="EMBL" id="QPID01000002">
    <property type="protein sequence ID" value="RCU51632.1"/>
    <property type="molecule type" value="Genomic_DNA"/>
</dbReference>
<keyword evidence="2" id="KW-1185">Reference proteome</keyword>
<proteinExistence type="predicted"/>
<comment type="caution">
    <text evidence="1">The sequence shown here is derived from an EMBL/GenBank/DDBJ whole genome shotgun (WGS) entry which is preliminary data.</text>
</comment>
<dbReference type="AlphaFoldDB" id="A0A368NM14"/>
<evidence type="ECO:0000313" key="1">
    <source>
        <dbReference type="EMBL" id="RCU51632.1"/>
    </source>
</evidence>
<gene>
    <name evidence="1" type="ORF">DU002_03950</name>
</gene>
<organism evidence="1 2">
    <name type="scientific">Corallincola holothuriorum</name>
    <dbReference type="NCBI Taxonomy" id="2282215"/>
    <lineage>
        <taxon>Bacteria</taxon>
        <taxon>Pseudomonadati</taxon>
        <taxon>Pseudomonadota</taxon>
        <taxon>Gammaproteobacteria</taxon>
        <taxon>Alteromonadales</taxon>
        <taxon>Psychromonadaceae</taxon>
        <taxon>Corallincola</taxon>
    </lineage>
</organism>
<evidence type="ECO:0000313" key="2">
    <source>
        <dbReference type="Proteomes" id="UP000252558"/>
    </source>
</evidence>